<protein>
    <submittedName>
        <fullName evidence="6">NAD(P)-binding protein</fullName>
    </submittedName>
</protein>
<reference evidence="6" key="1">
    <citation type="journal article" date="2020" name="Stud. Mycol.">
        <title>101 Dothideomycetes genomes: a test case for predicting lifestyles and emergence of pathogens.</title>
        <authorList>
            <person name="Haridas S."/>
            <person name="Albert R."/>
            <person name="Binder M."/>
            <person name="Bloem J."/>
            <person name="Labutti K."/>
            <person name="Salamov A."/>
            <person name="Andreopoulos B."/>
            <person name="Baker S."/>
            <person name="Barry K."/>
            <person name="Bills G."/>
            <person name="Bluhm B."/>
            <person name="Cannon C."/>
            <person name="Castanera R."/>
            <person name="Culley D."/>
            <person name="Daum C."/>
            <person name="Ezra D."/>
            <person name="Gonzalez J."/>
            <person name="Henrissat B."/>
            <person name="Kuo A."/>
            <person name="Liang C."/>
            <person name="Lipzen A."/>
            <person name="Lutzoni F."/>
            <person name="Magnuson J."/>
            <person name="Mondo S."/>
            <person name="Nolan M."/>
            <person name="Ohm R."/>
            <person name="Pangilinan J."/>
            <person name="Park H.-J."/>
            <person name="Ramirez L."/>
            <person name="Alfaro M."/>
            <person name="Sun H."/>
            <person name="Tritt A."/>
            <person name="Yoshinaga Y."/>
            <person name="Zwiers L.-H."/>
            <person name="Turgeon B."/>
            <person name="Goodwin S."/>
            <person name="Spatafora J."/>
            <person name="Crous P."/>
            <person name="Grigoriev I."/>
        </authorList>
    </citation>
    <scope>NUCLEOTIDE SEQUENCE</scope>
    <source>
        <strain evidence="6">CBS 260.36</strain>
    </source>
</reference>
<evidence type="ECO:0000313" key="7">
    <source>
        <dbReference type="Proteomes" id="UP000799439"/>
    </source>
</evidence>
<dbReference type="InterPro" id="IPR020904">
    <property type="entry name" value="Sc_DH/Rdtase_CS"/>
</dbReference>
<comment type="caution">
    <text evidence="6">The sequence shown here is derived from an EMBL/GenBank/DDBJ whole genome shotgun (WGS) entry which is preliminary data.</text>
</comment>
<dbReference type="Proteomes" id="UP000799439">
    <property type="component" value="Unassembled WGS sequence"/>
</dbReference>
<evidence type="ECO:0000256" key="4">
    <source>
        <dbReference type="RuleBase" id="RU000363"/>
    </source>
</evidence>
<evidence type="ECO:0000256" key="1">
    <source>
        <dbReference type="ARBA" id="ARBA00006484"/>
    </source>
</evidence>
<accession>A0A9P4IYZ7</accession>
<name>A0A9P4IYZ7_9PEZI</name>
<dbReference type="PROSITE" id="PS00061">
    <property type="entry name" value="ADH_SHORT"/>
    <property type="match status" value="1"/>
</dbReference>
<evidence type="ECO:0000256" key="2">
    <source>
        <dbReference type="ARBA" id="ARBA00022857"/>
    </source>
</evidence>
<dbReference type="Gene3D" id="3.40.50.720">
    <property type="entry name" value="NAD(P)-binding Rossmann-like Domain"/>
    <property type="match status" value="1"/>
</dbReference>
<dbReference type="InterPro" id="IPR036291">
    <property type="entry name" value="NAD(P)-bd_dom_sf"/>
</dbReference>
<dbReference type="Pfam" id="PF00106">
    <property type="entry name" value="adh_short"/>
    <property type="match status" value="1"/>
</dbReference>
<comment type="similarity">
    <text evidence="1 4">Belongs to the short-chain dehydrogenases/reductases (SDR) family.</text>
</comment>
<evidence type="ECO:0000256" key="5">
    <source>
        <dbReference type="SAM" id="Phobius"/>
    </source>
</evidence>
<evidence type="ECO:0000313" key="6">
    <source>
        <dbReference type="EMBL" id="KAF2149343.1"/>
    </source>
</evidence>
<dbReference type="PRINTS" id="PR00080">
    <property type="entry name" value="SDRFAMILY"/>
</dbReference>
<keyword evidence="5" id="KW-0812">Transmembrane</keyword>
<gene>
    <name evidence="6" type="ORF">K461DRAFT_260732</name>
</gene>
<dbReference type="InterPro" id="IPR002347">
    <property type="entry name" value="SDR_fam"/>
</dbReference>
<keyword evidence="3" id="KW-0560">Oxidoreductase</keyword>
<keyword evidence="5" id="KW-1133">Transmembrane helix</keyword>
<proteinExistence type="inferred from homology"/>
<dbReference type="OrthoDB" id="5840532at2759"/>
<organism evidence="6 7">
    <name type="scientific">Myriangium duriaei CBS 260.36</name>
    <dbReference type="NCBI Taxonomy" id="1168546"/>
    <lineage>
        <taxon>Eukaryota</taxon>
        <taxon>Fungi</taxon>
        <taxon>Dikarya</taxon>
        <taxon>Ascomycota</taxon>
        <taxon>Pezizomycotina</taxon>
        <taxon>Dothideomycetes</taxon>
        <taxon>Dothideomycetidae</taxon>
        <taxon>Myriangiales</taxon>
        <taxon>Myriangiaceae</taxon>
        <taxon>Myriangium</taxon>
    </lineage>
</organism>
<keyword evidence="2" id="KW-0521">NADP</keyword>
<dbReference type="GO" id="GO:0016616">
    <property type="term" value="F:oxidoreductase activity, acting on the CH-OH group of donors, NAD or NADP as acceptor"/>
    <property type="evidence" value="ECO:0007669"/>
    <property type="project" value="TreeGrafter"/>
</dbReference>
<keyword evidence="7" id="KW-1185">Reference proteome</keyword>
<dbReference type="AlphaFoldDB" id="A0A9P4IYZ7"/>
<feature type="transmembrane region" description="Helical" evidence="5">
    <location>
        <begin position="39"/>
        <end position="57"/>
    </location>
</feature>
<sequence length="327" mass="35352">MFPPLLSIDALYLFATRVFGPPFWLALFFGLYLRHATPFLIYTSGLIAALTSTKYLLPLLETLQYGSPRHVDFSSEIVVITGGSRGLGRVLTELLVARGARVAVLDVVPFGEAQSVMFIATDVGDVQAVLDAQRRILGVPTTLINNAGIVNGKALLELSSAEVEQNFRVNLLSHFHTIRAFLPKMLTLPHGGTVVTVSSVLGELGAAQLSDYTAAKAGMIAMHASLRAELDAAGNDRIKTLLIKPGQLSTPLFKDVETPSSFFGPVVGPIELAKRIVERIEAGQSGVIALPLYAAYIEWMSVLPYAVQGMLRKLSGMDQAMQTFKPR</sequence>
<dbReference type="PANTHER" id="PTHR24322:SF736">
    <property type="entry name" value="RETINOL DEHYDROGENASE 10"/>
    <property type="match status" value="1"/>
</dbReference>
<evidence type="ECO:0000256" key="3">
    <source>
        <dbReference type="ARBA" id="ARBA00023002"/>
    </source>
</evidence>
<dbReference type="SUPFAM" id="SSF51735">
    <property type="entry name" value="NAD(P)-binding Rossmann-fold domains"/>
    <property type="match status" value="1"/>
</dbReference>
<dbReference type="PRINTS" id="PR00081">
    <property type="entry name" value="GDHRDH"/>
</dbReference>
<feature type="transmembrane region" description="Helical" evidence="5">
    <location>
        <begin position="12"/>
        <end position="33"/>
    </location>
</feature>
<dbReference type="PANTHER" id="PTHR24322">
    <property type="entry name" value="PKSB"/>
    <property type="match status" value="1"/>
</dbReference>
<dbReference type="EMBL" id="ML996091">
    <property type="protein sequence ID" value="KAF2149343.1"/>
    <property type="molecule type" value="Genomic_DNA"/>
</dbReference>
<keyword evidence="5" id="KW-0472">Membrane</keyword>